<accession>A0A1I7WSN4</accession>
<dbReference type="InterPro" id="IPR045851">
    <property type="entry name" value="AMP-bd_C_sf"/>
</dbReference>
<evidence type="ECO:0000256" key="1">
    <source>
        <dbReference type="ARBA" id="ARBA00006432"/>
    </source>
</evidence>
<sequence>MFSRLLYILNESGQTVLEPFVSGELYLKAETVMKGYNHEDDNEGVIDDQGWIRTGDVLYFDSEGFYYVVDRVKDIIKVNGMQVSPSELEDVILTHPHVAEVGVIGIEKENCGQVPKAFIVLKEGVNREKAPQEIDVFIRDTYFTNLERVAHFKYLRGGVEVRDELPKTSNGKIKRISLKE</sequence>
<dbReference type="WBParaSite" id="Hba_08149">
    <property type="protein sequence ID" value="Hba_08149"/>
    <property type="gene ID" value="Hba_08149"/>
</dbReference>
<protein>
    <submittedName>
        <fullName evidence="5">AMP-binding_C domain-containing protein</fullName>
    </submittedName>
</protein>
<proteinExistence type="inferred from homology"/>
<dbReference type="PANTHER" id="PTHR24096:SF149">
    <property type="entry name" value="AMP-BINDING DOMAIN-CONTAINING PROTEIN-RELATED"/>
    <property type="match status" value="1"/>
</dbReference>
<name>A0A1I7WSN4_HETBA</name>
<dbReference type="PANTHER" id="PTHR24096">
    <property type="entry name" value="LONG-CHAIN-FATTY-ACID--COA LIGASE"/>
    <property type="match status" value="1"/>
</dbReference>
<feature type="domain" description="AMP-binding enzyme C-terminal" evidence="3">
    <location>
        <begin position="87"/>
        <end position="172"/>
    </location>
</feature>
<dbReference type="InterPro" id="IPR042099">
    <property type="entry name" value="ANL_N_sf"/>
</dbReference>
<dbReference type="Gene3D" id="3.40.50.12780">
    <property type="entry name" value="N-terminal domain of ligase-like"/>
    <property type="match status" value="1"/>
</dbReference>
<keyword evidence="4" id="KW-1185">Reference proteome</keyword>
<evidence type="ECO:0000256" key="2">
    <source>
        <dbReference type="ARBA" id="ARBA00022598"/>
    </source>
</evidence>
<organism evidence="4 5">
    <name type="scientific">Heterorhabditis bacteriophora</name>
    <name type="common">Entomopathogenic nematode worm</name>
    <dbReference type="NCBI Taxonomy" id="37862"/>
    <lineage>
        <taxon>Eukaryota</taxon>
        <taxon>Metazoa</taxon>
        <taxon>Ecdysozoa</taxon>
        <taxon>Nematoda</taxon>
        <taxon>Chromadorea</taxon>
        <taxon>Rhabditida</taxon>
        <taxon>Rhabditina</taxon>
        <taxon>Rhabditomorpha</taxon>
        <taxon>Strongyloidea</taxon>
        <taxon>Heterorhabditidae</taxon>
        <taxon>Heterorhabditis</taxon>
    </lineage>
</organism>
<comment type="similarity">
    <text evidence="1">Belongs to the ATP-dependent AMP-binding enzyme family.</text>
</comment>
<dbReference type="InterPro" id="IPR025110">
    <property type="entry name" value="AMP-bd_C"/>
</dbReference>
<reference evidence="5" key="1">
    <citation type="submission" date="2016-11" db="UniProtKB">
        <authorList>
            <consortium name="WormBaseParasite"/>
        </authorList>
    </citation>
    <scope>IDENTIFICATION</scope>
</reference>
<dbReference type="SUPFAM" id="SSF56801">
    <property type="entry name" value="Acetyl-CoA synthetase-like"/>
    <property type="match status" value="1"/>
</dbReference>
<keyword evidence="2" id="KW-0436">Ligase</keyword>
<evidence type="ECO:0000313" key="4">
    <source>
        <dbReference type="Proteomes" id="UP000095283"/>
    </source>
</evidence>
<dbReference type="Proteomes" id="UP000095283">
    <property type="component" value="Unplaced"/>
</dbReference>
<dbReference type="Gene3D" id="3.30.300.30">
    <property type="match status" value="1"/>
</dbReference>
<dbReference type="Pfam" id="PF13193">
    <property type="entry name" value="AMP-binding_C"/>
    <property type="match status" value="1"/>
</dbReference>
<dbReference type="GO" id="GO:0016405">
    <property type="term" value="F:CoA-ligase activity"/>
    <property type="evidence" value="ECO:0007669"/>
    <property type="project" value="TreeGrafter"/>
</dbReference>
<evidence type="ECO:0000313" key="5">
    <source>
        <dbReference type="WBParaSite" id="Hba_08149"/>
    </source>
</evidence>
<evidence type="ECO:0000259" key="3">
    <source>
        <dbReference type="Pfam" id="PF13193"/>
    </source>
</evidence>
<dbReference type="AlphaFoldDB" id="A0A1I7WSN4"/>